<name>A0A1G6GX71_9MICO</name>
<dbReference type="PANTHER" id="PTHR39203:SF1">
    <property type="entry name" value="CYTOPLASMIC PROTEIN"/>
    <property type="match status" value="1"/>
</dbReference>
<dbReference type="PANTHER" id="PTHR39203">
    <property type="entry name" value="CYTOPLASMIC PROTEIN-RELATED"/>
    <property type="match status" value="1"/>
</dbReference>
<feature type="domain" description="ASCH" evidence="1">
    <location>
        <begin position="10"/>
        <end position="135"/>
    </location>
</feature>
<dbReference type="Pfam" id="PF04266">
    <property type="entry name" value="ASCH"/>
    <property type="match status" value="1"/>
</dbReference>
<dbReference type="InterPro" id="IPR007374">
    <property type="entry name" value="ASCH_domain"/>
</dbReference>
<dbReference type="SUPFAM" id="SSF88697">
    <property type="entry name" value="PUA domain-like"/>
    <property type="match status" value="1"/>
</dbReference>
<sequence>MDGNLPHIEFVFPGPTRDRIVAAVQAGDKTATSSLLREYEIAGDPVPSVGDTGAVLDSAGEPVCVIRTVDVDIVALRDVPLAHALAEGEGYESVRDWRRGHLRFWTSKAMRRELGTEFPVDGDTLVVLERFVVIG</sequence>
<dbReference type="OrthoDB" id="9807542at2"/>
<reference evidence="2 3" key="1">
    <citation type="submission" date="2016-09" db="EMBL/GenBank/DDBJ databases">
        <authorList>
            <person name="Capua I."/>
            <person name="De Benedictis P."/>
            <person name="Joannis T."/>
            <person name="Lombin L.H."/>
            <person name="Cattoli G."/>
        </authorList>
    </citation>
    <scope>NUCLEOTIDE SEQUENCE [LARGE SCALE GENOMIC DNA]</scope>
    <source>
        <strain evidence="2 3">NIO-1002</strain>
    </source>
</reference>
<evidence type="ECO:0000259" key="1">
    <source>
        <dbReference type="SMART" id="SM01022"/>
    </source>
</evidence>
<accession>A0A1G6GX71</accession>
<gene>
    <name evidence="2" type="ORF">SAMN05216418_0799</name>
</gene>
<dbReference type="AlphaFoldDB" id="A0A1G6GX71"/>
<dbReference type="SMART" id="SM01022">
    <property type="entry name" value="ASCH"/>
    <property type="match status" value="1"/>
</dbReference>
<organism evidence="2 3">
    <name type="scientific">Microbacterium enclense</name>
    <dbReference type="NCBI Taxonomy" id="993073"/>
    <lineage>
        <taxon>Bacteria</taxon>
        <taxon>Bacillati</taxon>
        <taxon>Actinomycetota</taxon>
        <taxon>Actinomycetes</taxon>
        <taxon>Micrococcales</taxon>
        <taxon>Microbacteriaceae</taxon>
        <taxon>Microbacterium</taxon>
    </lineage>
</organism>
<dbReference type="Proteomes" id="UP000183203">
    <property type="component" value="Unassembled WGS sequence"/>
</dbReference>
<dbReference type="Gene3D" id="3.10.400.10">
    <property type="entry name" value="Sulfate adenylyltransferase"/>
    <property type="match status" value="1"/>
</dbReference>
<dbReference type="PIRSF" id="PIRSF021320">
    <property type="entry name" value="DUF984"/>
    <property type="match status" value="1"/>
</dbReference>
<dbReference type="RefSeq" id="WP_058231044.1">
    <property type="nucleotide sequence ID" value="NZ_FMYG01000001.1"/>
</dbReference>
<dbReference type="InterPro" id="IPR015947">
    <property type="entry name" value="PUA-like_sf"/>
</dbReference>
<evidence type="ECO:0000313" key="3">
    <source>
        <dbReference type="Proteomes" id="UP000183203"/>
    </source>
</evidence>
<dbReference type="EMBL" id="FMYG01000001">
    <property type="protein sequence ID" value="SDB86660.1"/>
    <property type="molecule type" value="Genomic_DNA"/>
</dbReference>
<proteinExistence type="predicted"/>
<dbReference type="InterPro" id="IPR009326">
    <property type="entry name" value="DUF984"/>
</dbReference>
<dbReference type="STRING" id="993073.AS029_02790"/>
<evidence type="ECO:0000313" key="2">
    <source>
        <dbReference type="EMBL" id="SDB86660.1"/>
    </source>
</evidence>
<protein>
    <submittedName>
        <fullName evidence="2">Uncharacterized protein YhfF</fullName>
    </submittedName>
</protein>